<name>A0A075P2M9_9ALTE</name>
<dbReference type="GeneID" id="78256291"/>
<proteinExistence type="predicted"/>
<accession>A0A075P2M9</accession>
<gene>
    <name evidence="1" type="ORF">EP13_15485</name>
</gene>
<organism evidence="1 2">
    <name type="scientific">Alteromonas australica</name>
    <dbReference type="NCBI Taxonomy" id="589873"/>
    <lineage>
        <taxon>Bacteria</taxon>
        <taxon>Pseudomonadati</taxon>
        <taxon>Pseudomonadota</taxon>
        <taxon>Gammaproteobacteria</taxon>
        <taxon>Alteromonadales</taxon>
        <taxon>Alteromonadaceae</taxon>
        <taxon>Alteromonas/Salinimonas group</taxon>
        <taxon>Alteromonas</taxon>
    </lineage>
</organism>
<evidence type="ECO:0000313" key="2">
    <source>
        <dbReference type="Proteomes" id="UP000056090"/>
    </source>
</evidence>
<protein>
    <submittedName>
        <fullName evidence="1">Uncharacterized protein</fullName>
    </submittedName>
</protein>
<dbReference type="AlphaFoldDB" id="A0A075P2M9"/>
<reference evidence="1 2" key="1">
    <citation type="submission" date="2014-06" db="EMBL/GenBank/DDBJ databases">
        <title>Genomes of Alteromonas australica, a world apart.</title>
        <authorList>
            <person name="Gonzaga A."/>
            <person name="Lopez-Perez M."/>
            <person name="Rodriguez-Valera F."/>
        </authorList>
    </citation>
    <scope>NUCLEOTIDE SEQUENCE [LARGE SCALE GENOMIC DNA]</scope>
    <source>
        <strain evidence="1 2">H 17</strain>
    </source>
</reference>
<sequence length="69" mass="8029">MMKILVKIQIFTILLFFVTPSFSSNTILWSEDKNTIIKIVDINLKDNNKNAHPAIVKELDILHFYPALR</sequence>
<keyword evidence="2" id="KW-1185">Reference proteome</keyword>
<evidence type="ECO:0000313" key="1">
    <source>
        <dbReference type="EMBL" id="AIF99968.1"/>
    </source>
</evidence>
<dbReference type="Proteomes" id="UP000056090">
    <property type="component" value="Chromosome"/>
</dbReference>
<dbReference type="KEGG" id="aal:EP13_15485"/>
<dbReference type="EMBL" id="CP008849">
    <property type="protein sequence ID" value="AIF99968.1"/>
    <property type="molecule type" value="Genomic_DNA"/>
</dbReference>
<dbReference type="RefSeq" id="WP_044058008.1">
    <property type="nucleotide sequence ID" value="NZ_CBCSKJ010000002.1"/>
</dbReference>